<accession>A0A3B7MXV6</accession>
<dbReference type="InterPro" id="IPR001000">
    <property type="entry name" value="GH10_dom"/>
</dbReference>
<evidence type="ECO:0000256" key="3">
    <source>
        <dbReference type="ARBA" id="ARBA00023295"/>
    </source>
</evidence>
<evidence type="ECO:0000259" key="7">
    <source>
        <dbReference type="PROSITE" id="PS51760"/>
    </source>
</evidence>
<keyword evidence="8" id="KW-0858">Xylan degradation</keyword>
<keyword evidence="2 6" id="KW-0119">Carbohydrate metabolism</keyword>
<name>A0A3B7MXV6_9BACT</name>
<protein>
    <recommendedName>
        <fullName evidence="6">Beta-xylanase</fullName>
        <ecNumber evidence="6">3.2.1.8</ecNumber>
    </recommendedName>
</protein>
<keyword evidence="9" id="KW-1185">Reference proteome</keyword>
<evidence type="ECO:0000256" key="6">
    <source>
        <dbReference type="RuleBase" id="RU361174"/>
    </source>
</evidence>
<keyword evidence="3 6" id="KW-0326">Glycosidase</keyword>
<evidence type="ECO:0000313" key="9">
    <source>
        <dbReference type="Proteomes" id="UP000263900"/>
    </source>
</evidence>
<keyword evidence="1 6" id="KW-0378">Hydrolase</keyword>
<dbReference type="PRINTS" id="PR00134">
    <property type="entry name" value="GLHYDRLASE10"/>
</dbReference>
<comment type="similarity">
    <text evidence="6">Belongs to the glycosyl hydrolase 10 (cellulase F) family.</text>
</comment>
<evidence type="ECO:0000313" key="8">
    <source>
        <dbReference type="EMBL" id="AXY78827.1"/>
    </source>
</evidence>
<dbReference type="PANTHER" id="PTHR31490:SF90">
    <property type="entry name" value="ENDO-1,4-BETA-XYLANASE A"/>
    <property type="match status" value="1"/>
</dbReference>
<dbReference type="OrthoDB" id="9809277at2"/>
<sequence>MGVAVSPRALKSNEASLVIQQFNSLTPENALKMGPVHPKEKEYNWKDADSIVAFAQRNNMKMRGHTLCWHNQTPSWLFMDDKGAPVSKEVLLQRLKDHITTVVSRYKGKIYAWDVVNEAVSDKAGEWLRPSPWLQIIGEEYIAKAFQWAHEADPNALLFYNDYNEIGAVKRAKIIRLIQSLQAKGIPIHGIGLQAHWAVNEPSKEQLDSTLQQFSSLGLTLQITELDISVYPKEHEARASRPEDANTAFTSEREQQQLEKYKLAFGLFRKYSKHISSVTFWNISDRNSWLDNFPVRGRKDYPLLFDQSLQPKKAFWEVTRL</sequence>
<feature type="active site" description="Nucleophile" evidence="5">
    <location>
        <position position="225"/>
    </location>
</feature>
<gene>
    <name evidence="8" type="ORF">D3H65_29515</name>
</gene>
<dbReference type="GO" id="GO:0031176">
    <property type="term" value="F:endo-1,4-beta-xylanase activity"/>
    <property type="evidence" value="ECO:0007669"/>
    <property type="project" value="UniProtKB-EC"/>
</dbReference>
<dbReference type="InterPro" id="IPR044846">
    <property type="entry name" value="GH10"/>
</dbReference>
<feature type="domain" description="GH10" evidence="7">
    <location>
        <begin position="1"/>
        <end position="321"/>
    </location>
</feature>
<comment type="catalytic activity">
    <reaction evidence="6">
        <text>Endohydrolysis of (1-&gt;4)-beta-D-xylosidic linkages in xylans.</text>
        <dbReference type="EC" id="3.2.1.8"/>
    </reaction>
</comment>
<keyword evidence="4 6" id="KW-0624">Polysaccharide degradation</keyword>
<dbReference type="SMART" id="SM00633">
    <property type="entry name" value="Glyco_10"/>
    <property type="match status" value="1"/>
</dbReference>
<dbReference type="InterPro" id="IPR017853">
    <property type="entry name" value="GH"/>
</dbReference>
<evidence type="ECO:0000256" key="5">
    <source>
        <dbReference type="PROSITE-ProRule" id="PRU10061"/>
    </source>
</evidence>
<dbReference type="Proteomes" id="UP000263900">
    <property type="component" value="Chromosome"/>
</dbReference>
<reference evidence="8 9" key="1">
    <citation type="submission" date="2018-09" db="EMBL/GenBank/DDBJ databases">
        <title>Genome sequencing of strain 6GH32-13.</title>
        <authorList>
            <person name="Weon H.-Y."/>
            <person name="Heo J."/>
            <person name="Kwon S.-W."/>
        </authorList>
    </citation>
    <scope>NUCLEOTIDE SEQUENCE [LARGE SCALE GENOMIC DNA]</scope>
    <source>
        <strain evidence="8 9">5GH32-13</strain>
    </source>
</reference>
<evidence type="ECO:0000256" key="1">
    <source>
        <dbReference type="ARBA" id="ARBA00022801"/>
    </source>
</evidence>
<dbReference type="EC" id="3.2.1.8" evidence="6"/>
<dbReference type="PANTHER" id="PTHR31490">
    <property type="entry name" value="GLYCOSYL HYDROLASE"/>
    <property type="match status" value="1"/>
</dbReference>
<dbReference type="SUPFAM" id="SSF51445">
    <property type="entry name" value="(Trans)glycosidases"/>
    <property type="match status" value="1"/>
</dbReference>
<dbReference type="InterPro" id="IPR031158">
    <property type="entry name" value="GH10_AS"/>
</dbReference>
<evidence type="ECO:0000256" key="4">
    <source>
        <dbReference type="ARBA" id="ARBA00023326"/>
    </source>
</evidence>
<dbReference type="PROSITE" id="PS00591">
    <property type="entry name" value="GH10_1"/>
    <property type="match status" value="1"/>
</dbReference>
<dbReference type="Gene3D" id="3.20.20.80">
    <property type="entry name" value="Glycosidases"/>
    <property type="match status" value="1"/>
</dbReference>
<dbReference type="AlphaFoldDB" id="A0A3B7MXV6"/>
<evidence type="ECO:0000256" key="2">
    <source>
        <dbReference type="ARBA" id="ARBA00023277"/>
    </source>
</evidence>
<dbReference type="EMBL" id="CP032157">
    <property type="protein sequence ID" value="AXY78827.1"/>
    <property type="molecule type" value="Genomic_DNA"/>
</dbReference>
<dbReference type="KEGG" id="pseg:D3H65_29515"/>
<proteinExistence type="inferred from homology"/>
<dbReference type="PROSITE" id="PS51760">
    <property type="entry name" value="GH10_2"/>
    <property type="match status" value="1"/>
</dbReference>
<dbReference type="Pfam" id="PF00331">
    <property type="entry name" value="Glyco_hydro_10"/>
    <property type="match status" value="1"/>
</dbReference>
<dbReference type="GO" id="GO:0045493">
    <property type="term" value="P:xylan catabolic process"/>
    <property type="evidence" value="ECO:0007669"/>
    <property type="project" value="UniProtKB-KW"/>
</dbReference>
<organism evidence="8 9">
    <name type="scientific">Paraflavitalea soli</name>
    <dbReference type="NCBI Taxonomy" id="2315862"/>
    <lineage>
        <taxon>Bacteria</taxon>
        <taxon>Pseudomonadati</taxon>
        <taxon>Bacteroidota</taxon>
        <taxon>Chitinophagia</taxon>
        <taxon>Chitinophagales</taxon>
        <taxon>Chitinophagaceae</taxon>
        <taxon>Paraflavitalea</taxon>
    </lineage>
</organism>